<dbReference type="GO" id="GO:0006430">
    <property type="term" value="P:lysyl-tRNA aminoacylation"/>
    <property type="evidence" value="ECO:0007669"/>
    <property type="project" value="TreeGrafter"/>
</dbReference>
<gene>
    <name evidence="2" type="ORF">METZ01_LOCUS460009</name>
</gene>
<dbReference type="Gene3D" id="2.40.50.140">
    <property type="entry name" value="Nucleic acid-binding proteins"/>
    <property type="match status" value="1"/>
</dbReference>
<proteinExistence type="predicted"/>
<dbReference type="EMBL" id="UINC01192155">
    <property type="protein sequence ID" value="SVE07155.1"/>
    <property type="molecule type" value="Genomic_DNA"/>
</dbReference>
<dbReference type="InterPro" id="IPR012340">
    <property type="entry name" value="NA-bd_OB-fold"/>
</dbReference>
<protein>
    <recommendedName>
        <fullName evidence="3">OB domain-containing protein</fullName>
    </recommendedName>
</protein>
<dbReference type="PANTHER" id="PTHR42918:SF15">
    <property type="entry name" value="LYSINE--TRNA LIGASE, CHLOROPLASTIC_MITOCHONDRIAL"/>
    <property type="match status" value="1"/>
</dbReference>
<dbReference type="GO" id="GO:0000049">
    <property type="term" value="F:tRNA binding"/>
    <property type="evidence" value="ECO:0007669"/>
    <property type="project" value="TreeGrafter"/>
</dbReference>
<name>A0A383AIY7_9ZZZZ</name>
<dbReference type="GO" id="GO:0005829">
    <property type="term" value="C:cytosol"/>
    <property type="evidence" value="ECO:0007669"/>
    <property type="project" value="TreeGrafter"/>
</dbReference>
<reference evidence="2" key="1">
    <citation type="submission" date="2018-05" db="EMBL/GenBank/DDBJ databases">
        <authorList>
            <person name="Lanie J.A."/>
            <person name="Ng W.-L."/>
            <person name="Kazmierczak K.M."/>
            <person name="Andrzejewski T.M."/>
            <person name="Davidsen T.M."/>
            <person name="Wayne K.J."/>
            <person name="Tettelin H."/>
            <person name="Glass J.I."/>
            <person name="Rusch D."/>
            <person name="Podicherti R."/>
            <person name="Tsui H.-C.T."/>
            <person name="Winkler M.E."/>
        </authorList>
    </citation>
    <scope>NUCLEOTIDE SEQUENCE</scope>
</reference>
<organism evidence="2">
    <name type="scientific">marine metagenome</name>
    <dbReference type="NCBI Taxonomy" id="408172"/>
    <lineage>
        <taxon>unclassified sequences</taxon>
        <taxon>metagenomes</taxon>
        <taxon>ecological metagenomes</taxon>
    </lineage>
</organism>
<evidence type="ECO:0000256" key="1">
    <source>
        <dbReference type="ARBA" id="ARBA00022741"/>
    </source>
</evidence>
<dbReference type="SUPFAM" id="SSF50249">
    <property type="entry name" value="Nucleic acid-binding proteins"/>
    <property type="match status" value="1"/>
</dbReference>
<dbReference type="GO" id="GO:0004824">
    <property type="term" value="F:lysine-tRNA ligase activity"/>
    <property type="evidence" value="ECO:0007669"/>
    <property type="project" value="TreeGrafter"/>
</dbReference>
<evidence type="ECO:0008006" key="3">
    <source>
        <dbReference type="Google" id="ProtNLM"/>
    </source>
</evidence>
<dbReference type="AlphaFoldDB" id="A0A383AIY7"/>
<sequence length="88" mass="10559">VDNKEQKSLSQIIEYRIKKIDELKNNNINPYPYKFNKEFDISYILNHEKELEEQKISTAGRIVSLRNMGKACFMNIQDEFDKIQLYIK</sequence>
<accession>A0A383AIY7</accession>
<feature type="non-terminal residue" evidence="2">
    <location>
        <position position="88"/>
    </location>
</feature>
<keyword evidence="1" id="KW-0547">Nucleotide-binding</keyword>
<evidence type="ECO:0000313" key="2">
    <source>
        <dbReference type="EMBL" id="SVE07155.1"/>
    </source>
</evidence>
<feature type="non-terminal residue" evidence="2">
    <location>
        <position position="1"/>
    </location>
</feature>
<dbReference type="PANTHER" id="PTHR42918">
    <property type="entry name" value="LYSYL-TRNA SYNTHETASE"/>
    <property type="match status" value="1"/>
</dbReference>